<evidence type="ECO:0008006" key="3">
    <source>
        <dbReference type="Google" id="ProtNLM"/>
    </source>
</evidence>
<accession>A0A1K1QGU6</accession>
<sequence>MSYRRFIPGIIGALLLFACSGKEREFTWDEQTAALTGKNVKQWLRTAPFSNELAQTDANRMVFTNADEVFPFKGKYNNTVDELPASYTENSPVYQEETVLYQDPKWGDLFVTAALLYEDEEVFLRDSYSETGNPMFGGSNAVLSSYHASLEETAVKAGHKRYKTALYWAHTSGKSYLLGFYQGGKLLFEVAVPLQDRDTLGALNKLKEVNTKMKLDIPEWEQAAVTDLVRTGTEETFWKNPFRGIYLSPKTAMEEVELKLKDTPLKASEGAFDGDYSFEYKSSEGKVVLYTVRKDTDKEETVFNEERKDQSGYTYGLTKVFYKEKQERDQVKGVAVTYLKNHQYLELHYTYPATDEKARSVVHGVLKYIRIFKF</sequence>
<gene>
    <name evidence="1" type="ORF">SAMN02927921_02524</name>
</gene>
<keyword evidence="2" id="KW-1185">Reference proteome</keyword>
<name>A0A1K1QGU6_9FLAO</name>
<evidence type="ECO:0000313" key="2">
    <source>
        <dbReference type="Proteomes" id="UP000182248"/>
    </source>
</evidence>
<dbReference type="Proteomes" id="UP000182248">
    <property type="component" value="Unassembled WGS sequence"/>
</dbReference>
<dbReference type="STRING" id="1150368.SAMN02927921_02524"/>
<dbReference type="PROSITE" id="PS51257">
    <property type="entry name" value="PROKAR_LIPOPROTEIN"/>
    <property type="match status" value="1"/>
</dbReference>
<evidence type="ECO:0000313" key="1">
    <source>
        <dbReference type="EMBL" id="SFW58875.1"/>
    </source>
</evidence>
<dbReference type="EMBL" id="FPJE01000013">
    <property type="protein sequence ID" value="SFW58875.1"/>
    <property type="molecule type" value="Genomic_DNA"/>
</dbReference>
<organism evidence="1 2">
    <name type="scientific">Sinomicrobium oceani</name>
    <dbReference type="NCBI Taxonomy" id="1150368"/>
    <lineage>
        <taxon>Bacteria</taxon>
        <taxon>Pseudomonadati</taxon>
        <taxon>Bacteroidota</taxon>
        <taxon>Flavobacteriia</taxon>
        <taxon>Flavobacteriales</taxon>
        <taxon>Flavobacteriaceae</taxon>
        <taxon>Sinomicrobium</taxon>
    </lineage>
</organism>
<dbReference type="AlphaFoldDB" id="A0A1K1QGU6"/>
<proteinExistence type="predicted"/>
<protein>
    <recommendedName>
        <fullName evidence="3">Lipoprotein</fullName>
    </recommendedName>
</protein>
<dbReference type="RefSeq" id="WP_072317742.1">
    <property type="nucleotide sequence ID" value="NZ_FPJE01000013.1"/>
</dbReference>
<dbReference type="OrthoDB" id="695318at2"/>
<reference evidence="1 2" key="1">
    <citation type="submission" date="2016-11" db="EMBL/GenBank/DDBJ databases">
        <authorList>
            <person name="Jaros S."/>
            <person name="Januszkiewicz K."/>
            <person name="Wedrychowicz H."/>
        </authorList>
    </citation>
    <scope>NUCLEOTIDE SEQUENCE [LARGE SCALE GENOMIC DNA]</scope>
    <source>
        <strain evidence="1 2">CGMCC 1.12145</strain>
    </source>
</reference>